<feature type="region of interest" description="Disordered" evidence="1">
    <location>
        <begin position="365"/>
        <end position="404"/>
    </location>
</feature>
<evidence type="ECO:0000313" key="2">
    <source>
        <dbReference type="EMBL" id="KAL2056968.1"/>
    </source>
</evidence>
<accession>A0ABR4BGK9</accession>
<evidence type="ECO:0000256" key="1">
    <source>
        <dbReference type="SAM" id="MobiDB-lite"/>
    </source>
</evidence>
<reference evidence="2 3" key="1">
    <citation type="submission" date="2024-09" db="EMBL/GenBank/DDBJ databases">
        <title>Rethinking Asexuality: The Enigmatic Case of Functional Sexual Genes in Lepraria (Stereocaulaceae).</title>
        <authorList>
            <person name="Doellman M."/>
            <person name="Sun Y."/>
            <person name="Barcenas-Pena A."/>
            <person name="Lumbsch H.T."/>
            <person name="Grewe F."/>
        </authorList>
    </citation>
    <scope>NUCLEOTIDE SEQUENCE [LARGE SCALE GENOMIC DNA]</scope>
    <source>
        <strain evidence="2 3">Grewe 0041</strain>
    </source>
</reference>
<dbReference type="EMBL" id="JBHFEH010000006">
    <property type="protein sequence ID" value="KAL2056968.1"/>
    <property type="molecule type" value="Genomic_DNA"/>
</dbReference>
<dbReference type="Proteomes" id="UP001590951">
    <property type="component" value="Unassembled WGS sequence"/>
</dbReference>
<proteinExistence type="predicted"/>
<name>A0ABR4BGK9_9LECA</name>
<sequence length="404" mass="45003">MASFDNFECPKEMIPTVDEIIEKEVHLIAMANEQIHAHRVPSCTYAQGGEHNIDCGRGIDASVLEYQHLASKGLIRVKDYEEWGCVGPEEEQYHRDIANTRARKTFTPIDWNKGFTGRGMSKTTLEITHAIGPFDEIELTGMSPFELNGLPSERRGSSGSIGKNIVSNVEELSPNSRSEILNGDEVGAFGKRSVEDLQPVLERRRAVAFGHSNEREDDEAIDPFDETIPRVEPPPTDTRNHISNIANRSCSSNERNPPEQVGIISRMMNALDDIFSEVTTGAISNLAEGPFENPTSGATHPSIDDFETIPIIGTKRGRQPSLHSKDEDSEVEECVSRLKRICISRVNGTNTLGQVRDIRRDIASRDLQLQSNPTTTTAAPIPKQTRSETGRLWNTPTQKRRVEY</sequence>
<feature type="compositionally biased region" description="Polar residues" evidence="1">
    <location>
        <begin position="367"/>
        <end position="378"/>
    </location>
</feature>
<gene>
    <name evidence="2" type="ORF">ABVK25_002707</name>
</gene>
<organism evidence="2 3">
    <name type="scientific">Lepraria finkii</name>
    <dbReference type="NCBI Taxonomy" id="1340010"/>
    <lineage>
        <taxon>Eukaryota</taxon>
        <taxon>Fungi</taxon>
        <taxon>Dikarya</taxon>
        <taxon>Ascomycota</taxon>
        <taxon>Pezizomycotina</taxon>
        <taxon>Lecanoromycetes</taxon>
        <taxon>OSLEUM clade</taxon>
        <taxon>Lecanoromycetidae</taxon>
        <taxon>Lecanorales</taxon>
        <taxon>Lecanorineae</taxon>
        <taxon>Stereocaulaceae</taxon>
        <taxon>Lepraria</taxon>
    </lineage>
</organism>
<comment type="caution">
    <text evidence="2">The sequence shown here is derived from an EMBL/GenBank/DDBJ whole genome shotgun (WGS) entry which is preliminary data.</text>
</comment>
<evidence type="ECO:0000313" key="3">
    <source>
        <dbReference type="Proteomes" id="UP001590951"/>
    </source>
</evidence>
<keyword evidence="3" id="KW-1185">Reference proteome</keyword>
<protein>
    <submittedName>
        <fullName evidence="2">Uncharacterized protein</fullName>
    </submittedName>
</protein>